<dbReference type="Proteomes" id="UP000289738">
    <property type="component" value="Chromosome B10"/>
</dbReference>
<evidence type="ECO:0000313" key="2">
    <source>
        <dbReference type="EMBL" id="RYQ83262.1"/>
    </source>
</evidence>
<feature type="compositionally biased region" description="Low complexity" evidence="1">
    <location>
        <begin position="78"/>
        <end position="88"/>
    </location>
</feature>
<dbReference type="EMBL" id="SDMP01000020">
    <property type="protein sequence ID" value="RYQ83262.1"/>
    <property type="molecule type" value="Genomic_DNA"/>
</dbReference>
<proteinExistence type="predicted"/>
<keyword evidence="3" id="KW-1185">Reference proteome</keyword>
<gene>
    <name evidence="2" type="ORF">Ahy_B10g101911</name>
</gene>
<name>A0A444X0Y6_ARAHY</name>
<sequence>MWKLNPNETMVKNYSGLCVIVESAKDGISPGGICSWIAKGRRGRRHRCLGACILLTGKISGLELNQESEISSPKELGSRSSGASNRAA</sequence>
<evidence type="ECO:0000256" key="1">
    <source>
        <dbReference type="SAM" id="MobiDB-lite"/>
    </source>
</evidence>
<feature type="region of interest" description="Disordered" evidence="1">
    <location>
        <begin position="66"/>
        <end position="88"/>
    </location>
</feature>
<accession>A0A444X0Y6</accession>
<evidence type="ECO:0000313" key="3">
    <source>
        <dbReference type="Proteomes" id="UP000289738"/>
    </source>
</evidence>
<dbReference type="AlphaFoldDB" id="A0A444X0Y6"/>
<organism evidence="2 3">
    <name type="scientific">Arachis hypogaea</name>
    <name type="common">Peanut</name>
    <dbReference type="NCBI Taxonomy" id="3818"/>
    <lineage>
        <taxon>Eukaryota</taxon>
        <taxon>Viridiplantae</taxon>
        <taxon>Streptophyta</taxon>
        <taxon>Embryophyta</taxon>
        <taxon>Tracheophyta</taxon>
        <taxon>Spermatophyta</taxon>
        <taxon>Magnoliopsida</taxon>
        <taxon>eudicotyledons</taxon>
        <taxon>Gunneridae</taxon>
        <taxon>Pentapetalae</taxon>
        <taxon>rosids</taxon>
        <taxon>fabids</taxon>
        <taxon>Fabales</taxon>
        <taxon>Fabaceae</taxon>
        <taxon>Papilionoideae</taxon>
        <taxon>50 kb inversion clade</taxon>
        <taxon>dalbergioids sensu lato</taxon>
        <taxon>Dalbergieae</taxon>
        <taxon>Pterocarpus clade</taxon>
        <taxon>Arachis</taxon>
    </lineage>
</organism>
<reference evidence="2 3" key="1">
    <citation type="submission" date="2019-01" db="EMBL/GenBank/DDBJ databases">
        <title>Sequencing of cultivated peanut Arachis hypogaea provides insights into genome evolution and oil improvement.</title>
        <authorList>
            <person name="Chen X."/>
        </authorList>
    </citation>
    <scope>NUCLEOTIDE SEQUENCE [LARGE SCALE GENOMIC DNA]</scope>
    <source>
        <strain evidence="3">cv. Fuhuasheng</strain>
        <tissue evidence="2">Leaves</tissue>
    </source>
</reference>
<protein>
    <submittedName>
        <fullName evidence="2">Uncharacterized protein</fullName>
    </submittedName>
</protein>
<comment type="caution">
    <text evidence="2">The sequence shown here is derived from an EMBL/GenBank/DDBJ whole genome shotgun (WGS) entry which is preliminary data.</text>
</comment>